<dbReference type="Gene3D" id="3.40.50.150">
    <property type="entry name" value="Vaccinia Virus protein VP39"/>
    <property type="match status" value="1"/>
</dbReference>
<dbReference type="GO" id="GO:0008168">
    <property type="term" value="F:methyltransferase activity"/>
    <property type="evidence" value="ECO:0007669"/>
    <property type="project" value="UniProtKB-KW"/>
</dbReference>
<accession>K1X7W9</accession>
<dbReference type="PANTHER" id="PTHR43591:SF31">
    <property type="entry name" value="LAEA-LIKE, PUTATIVE (AFU_ORTHOLOGUE AFUA_8G01930)-RELATED"/>
    <property type="match status" value="1"/>
</dbReference>
<dbReference type="InterPro" id="IPR029063">
    <property type="entry name" value="SAM-dependent_MTases_sf"/>
</dbReference>
<evidence type="ECO:0000313" key="2">
    <source>
        <dbReference type="EMBL" id="EKD21152.1"/>
    </source>
</evidence>
<keyword evidence="2" id="KW-0808">Transferase</keyword>
<dbReference type="KEGG" id="mbe:MBM_00265"/>
<dbReference type="Proteomes" id="UP000006753">
    <property type="component" value="Unassembled WGS sequence"/>
</dbReference>
<evidence type="ECO:0000256" key="1">
    <source>
        <dbReference type="SAM" id="MobiDB-lite"/>
    </source>
</evidence>
<gene>
    <name evidence="2" type="ORF">MBM_00265</name>
</gene>
<dbReference type="GO" id="GO:0032259">
    <property type="term" value="P:methylation"/>
    <property type="evidence" value="ECO:0007669"/>
    <property type="project" value="UniProtKB-KW"/>
</dbReference>
<dbReference type="OMA" id="SATHEWV"/>
<keyword evidence="2" id="KW-0489">Methyltransferase</keyword>
<name>K1X7W9_MARBU</name>
<evidence type="ECO:0000313" key="3">
    <source>
        <dbReference type="Proteomes" id="UP000006753"/>
    </source>
</evidence>
<dbReference type="AlphaFoldDB" id="K1X7W9"/>
<dbReference type="Pfam" id="PF13489">
    <property type="entry name" value="Methyltransf_23"/>
    <property type="match status" value="1"/>
</dbReference>
<dbReference type="PANTHER" id="PTHR43591">
    <property type="entry name" value="METHYLTRANSFERASE"/>
    <property type="match status" value="1"/>
</dbReference>
<organism evidence="2 3">
    <name type="scientific">Marssonina brunnea f. sp. multigermtubi (strain MB_m1)</name>
    <name type="common">Marssonina leaf spot fungus</name>
    <dbReference type="NCBI Taxonomy" id="1072389"/>
    <lineage>
        <taxon>Eukaryota</taxon>
        <taxon>Fungi</taxon>
        <taxon>Dikarya</taxon>
        <taxon>Ascomycota</taxon>
        <taxon>Pezizomycotina</taxon>
        <taxon>Leotiomycetes</taxon>
        <taxon>Helotiales</taxon>
        <taxon>Drepanopezizaceae</taxon>
        <taxon>Drepanopeziza</taxon>
    </lineage>
</organism>
<dbReference type="eggNOG" id="ENOG502QSKG">
    <property type="taxonomic scope" value="Eukaryota"/>
</dbReference>
<dbReference type="InParanoid" id="K1X7W9"/>
<dbReference type="CDD" id="cd02440">
    <property type="entry name" value="AdoMet_MTases"/>
    <property type="match status" value="1"/>
</dbReference>
<proteinExistence type="predicted"/>
<reference evidence="2 3" key="1">
    <citation type="journal article" date="2012" name="BMC Genomics">
        <title>Sequencing the genome of Marssonina brunnea reveals fungus-poplar co-evolution.</title>
        <authorList>
            <person name="Zhu S."/>
            <person name="Cao Y.-Z."/>
            <person name="Jiang C."/>
            <person name="Tan B.-Y."/>
            <person name="Wang Z."/>
            <person name="Feng S."/>
            <person name="Zhang L."/>
            <person name="Su X.-H."/>
            <person name="Brejova B."/>
            <person name="Vinar T."/>
            <person name="Xu M."/>
            <person name="Wang M.-X."/>
            <person name="Zhang S.-G."/>
            <person name="Huang M.-R."/>
            <person name="Wu R."/>
            <person name="Zhou Y."/>
        </authorList>
    </citation>
    <scope>NUCLEOTIDE SEQUENCE [LARGE SCALE GENOMIC DNA]</scope>
    <source>
        <strain evidence="2 3">MB_m1</strain>
    </source>
</reference>
<dbReference type="OrthoDB" id="2013972at2759"/>
<sequence>MAEAARPPSPTGDAALPPQAQPTSPGATAPGDAAGFEGLEAEDDDYDSAYGDGGESILNSTTSIASSIMKYREENGRTYHAYKDGSYTFPNDEEEQDRLDLQYHLFQLIFEGKLFTAPVPKDKILHRVLDVGTGTGIWAIDFGDEHPESSVLGVDLSPIQPQFAPPNVEFQIDDLEAPWTFSNKFDLIYGRNMMGSFDNYPRFFEQAFANLNPGGFVELVDPTWPIKLNDGEWPEDSALYKWALLWAEAMAKMGRQADGPRYYKEQMIAAGFINVTETIHIIPNNRWPKDKRLKEIGMWQTENFKTGGESLSLAMFTRILGWTKQELQIFMAQVKAEYRNPRIHSYFEYIAVVGQKP</sequence>
<dbReference type="HOGENOM" id="CLU_010595_0_2_1"/>
<dbReference type="SUPFAM" id="SSF53335">
    <property type="entry name" value="S-adenosyl-L-methionine-dependent methyltransferases"/>
    <property type="match status" value="1"/>
</dbReference>
<dbReference type="GeneID" id="18756200"/>
<feature type="region of interest" description="Disordered" evidence="1">
    <location>
        <begin position="1"/>
        <end position="54"/>
    </location>
</feature>
<dbReference type="EMBL" id="JH921428">
    <property type="protein sequence ID" value="EKD21152.1"/>
    <property type="molecule type" value="Genomic_DNA"/>
</dbReference>
<keyword evidence="3" id="KW-1185">Reference proteome</keyword>
<protein>
    <submittedName>
        <fullName evidence="2">Methyltransferase domain-containing protein</fullName>
    </submittedName>
</protein>